<keyword evidence="2 11" id="KW-0808">Transferase</keyword>
<comment type="cofactor">
    <cofactor evidence="11">
        <name>Ni(2+)</name>
        <dbReference type="ChEBI" id="CHEBI:49786"/>
    </cofactor>
    <text evidence="11">Nickel for phosphatase activity.</text>
</comment>
<dbReference type="AlphaFoldDB" id="A0A2R3QB57"/>
<evidence type="ECO:0000259" key="12">
    <source>
        <dbReference type="PROSITE" id="PS51831"/>
    </source>
</evidence>
<dbReference type="InterPro" id="IPR006674">
    <property type="entry name" value="HD_domain"/>
</dbReference>
<comment type="cofactor">
    <cofactor evidence="11">
        <name>Mg(2+)</name>
        <dbReference type="ChEBI" id="CHEBI:18420"/>
    </cofactor>
    <text evidence="11">Magnesium is required for nucleotidyltransferase activity.</text>
</comment>
<evidence type="ECO:0000256" key="9">
    <source>
        <dbReference type="ARBA" id="ARBA00022842"/>
    </source>
</evidence>
<dbReference type="GO" id="GO:0000049">
    <property type="term" value="F:tRNA binding"/>
    <property type="evidence" value="ECO:0007669"/>
    <property type="project" value="UniProtKB-UniRule"/>
</dbReference>
<dbReference type="EMBL" id="CP027667">
    <property type="protein sequence ID" value="AVO48877.1"/>
    <property type="molecule type" value="Genomic_DNA"/>
</dbReference>
<proteinExistence type="inferred from homology"/>
<feature type="binding site" evidence="11">
    <location>
        <position position="144"/>
    </location>
    <ligand>
        <name>ATP</name>
        <dbReference type="ChEBI" id="CHEBI:30616"/>
    </ligand>
</feature>
<keyword evidence="5 11" id="KW-0479">Metal-binding</keyword>
<dbReference type="CDD" id="cd00077">
    <property type="entry name" value="HDc"/>
    <property type="match status" value="1"/>
</dbReference>
<dbReference type="Pfam" id="PF01966">
    <property type="entry name" value="HD"/>
    <property type="match status" value="1"/>
</dbReference>
<dbReference type="GO" id="GO:0000287">
    <property type="term" value="F:magnesium ion binding"/>
    <property type="evidence" value="ECO:0007669"/>
    <property type="project" value="UniProtKB-UniRule"/>
</dbReference>
<dbReference type="PROSITE" id="PS51831">
    <property type="entry name" value="HD"/>
    <property type="match status" value="1"/>
</dbReference>
<dbReference type="Proteomes" id="UP000237925">
    <property type="component" value="Chromosome"/>
</dbReference>
<dbReference type="GO" id="GO:0005524">
    <property type="term" value="F:ATP binding"/>
    <property type="evidence" value="ECO:0007669"/>
    <property type="project" value="UniProtKB-UniRule"/>
</dbReference>
<feature type="binding site" evidence="11">
    <location>
        <position position="24"/>
    </location>
    <ligand>
        <name>Mg(2+)</name>
        <dbReference type="ChEBI" id="CHEBI:18420"/>
    </ligand>
</feature>
<keyword evidence="10 11" id="KW-0694">RNA-binding</keyword>
<comment type="subunit">
    <text evidence="11">Monomer. Can also form homodimers and oligomers.</text>
</comment>
<dbReference type="CDD" id="cd05398">
    <property type="entry name" value="NT_ClassII-CCAase"/>
    <property type="match status" value="1"/>
</dbReference>
<feature type="binding site" evidence="11">
    <location>
        <position position="14"/>
    </location>
    <ligand>
        <name>ATP</name>
        <dbReference type="ChEBI" id="CHEBI:30616"/>
    </ligand>
</feature>
<dbReference type="InterPro" id="IPR032828">
    <property type="entry name" value="PolyA_RNA-bd"/>
</dbReference>
<dbReference type="InterPro" id="IPR002646">
    <property type="entry name" value="PolA_pol_head_dom"/>
</dbReference>
<feature type="binding site" evidence="11">
    <location>
        <position position="26"/>
    </location>
    <ligand>
        <name>Mg(2+)</name>
        <dbReference type="ChEBI" id="CHEBI:18420"/>
    </ligand>
</feature>
<comment type="similarity">
    <text evidence="11">Belongs to the tRNA nucleotidyltransferase/poly(A) polymerase family. Bacterial CCA-adding enzyme type 1 subfamily.</text>
</comment>
<comment type="miscellaneous">
    <text evidence="11">A single active site specifically recognizes both ATP and CTP and is responsible for their addition.</text>
</comment>
<dbReference type="PANTHER" id="PTHR47545:SF1">
    <property type="entry name" value="MULTIFUNCTIONAL CCA PROTEIN"/>
    <property type="match status" value="1"/>
</dbReference>
<dbReference type="Pfam" id="PF01743">
    <property type="entry name" value="PolyA_pol"/>
    <property type="match status" value="1"/>
</dbReference>
<feature type="domain" description="HD" evidence="12">
    <location>
        <begin position="233"/>
        <end position="334"/>
    </location>
</feature>
<dbReference type="NCBIfam" id="NF008137">
    <property type="entry name" value="PRK10885.1"/>
    <property type="match status" value="1"/>
</dbReference>
<evidence type="ECO:0000256" key="7">
    <source>
        <dbReference type="ARBA" id="ARBA00022800"/>
    </source>
</evidence>
<keyword evidence="3 11" id="KW-0819">tRNA processing</keyword>
<keyword evidence="7 11" id="KW-0692">RNA repair</keyword>
<dbReference type="GO" id="GO:0001680">
    <property type="term" value="P:tRNA 3'-terminal CCA addition"/>
    <property type="evidence" value="ECO:0007669"/>
    <property type="project" value="UniProtKB-UniRule"/>
</dbReference>
<evidence type="ECO:0000256" key="1">
    <source>
        <dbReference type="ARBA" id="ARBA00022596"/>
    </source>
</evidence>
<dbReference type="PANTHER" id="PTHR47545">
    <property type="entry name" value="MULTIFUNCTIONAL CCA PROTEIN"/>
    <property type="match status" value="1"/>
</dbReference>
<dbReference type="GO" id="GO:0042245">
    <property type="term" value="P:RNA repair"/>
    <property type="evidence" value="ECO:0007669"/>
    <property type="project" value="UniProtKB-KW"/>
</dbReference>
<reference evidence="13 14" key="1">
    <citation type="submission" date="2018-03" db="EMBL/GenBank/DDBJ databases">
        <title>Genome sequencing of Melaminivora sp.</title>
        <authorList>
            <person name="Kim S.-J."/>
            <person name="Heo J."/>
            <person name="Ahn J.-H."/>
            <person name="Kwon S.-W."/>
        </authorList>
    </citation>
    <scope>NUCLEOTIDE SEQUENCE [LARGE SCALE GENOMIC DNA]</scope>
    <source>
        <strain evidence="13 14">SC2-9</strain>
    </source>
</reference>
<feature type="binding site" evidence="11">
    <location>
        <position position="144"/>
    </location>
    <ligand>
        <name>CTP</name>
        <dbReference type="ChEBI" id="CHEBI:37563"/>
    </ligand>
</feature>
<dbReference type="OrthoDB" id="9805698at2"/>
<feature type="binding site" evidence="11">
    <location>
        <position position="11"/>
    </location>
    <ligand>
        <name>CTP</name>
        <dbReference type="ChEBI" id="CHEBI:37563"/>
    </ligand>
</feature>
<dbReference type="PIRSF" id="PIRSF000813">
    <property type="entry name" value="CCA_bact"/>
    <property type="match status" value="1"/>
</dbReference>
<dbReference type="GO" id="GO:0004112">
    <property type="term" value="F:cyclic-nucleotide phosphodiesterase activity"/>
    <property type="evidence" value="ECO:0007669"/>
    <property type="project" value="UniProtKB-UniRule"/>
</dbReference>
<keyword evidence="9 11" id="KW-0460">Magnesium</keyword>
<feature type="binding site" evidence="11">
    <location>
        <position position="94"/>
    </location>
    <ligand>
        <name>CTP</name>
        <dbReference type="ChEBI" id="CHEBI:37563"/>
    </ligand>
</feature>
<dbReference type="RefSeq" id="WP_106683356.1">
    <property type="nucleotide sequence ID" value="NZ_CP027667.1"/>
</dbReference>
<dbReference type="HAMAP" id="MF_01262">
    <property type="entry name" value="CCA_bact_type2"/>
    <property type="match status" value="1"/>
</dbReference>
<evidence type="ECO:0000256" key="11">
    <source>
        <dbReference type="HAMAP-Rule" id="MF_01261"/>
    </source>
</evidence>
<dbReference type="GO" id="GO:0016791">
    <property type="term" value="F:phosphatase activity"/>
    <property type="evidence" value="ECO:0007669"/>
    <property type="project" value="UniProtKB-UniRule"/>
</dbReference>
<feature type="binding site" evidence="11">
    <location>
        <position position="11"/>
    </location>
    <ligand>
        <name>ATP</name>
        <dbReference type="ChEBI" id="CHEBI:30616"/>
    </ligand>
</feature>
<dbReference type="InterPro" id="IPR012006">
    <property type="entry name" value="CCA_bact"/>
</dbReference>
<keyword evidence="11" id="KW-0511">Multifunctional enzyme</keyword>
<dbReference type="EC" id="3.1.3.-" evidence="11"/>
<feature type="binding site" evidence="11">
    <location>
        <position position="94"/>
    </location>
    <ligand>
        <name>ATP</name>
        <dbReference type="ChEBI" id="CHEBI:30616"/>
    </ligand>
</feature>
<keyword evidence="8 11" id="KW-0067">ATP-binding</keyword>
<dbReference type="InterPro" id="IPR003607">
    <property type="entry name" value="HD/PDEase_dom"/>
</dbReference>
<dbReference type="EC" id="3.1.4.-" evidence="11"/>
<dbReference type="GO" id="GO:0004810">
    <property type="term" value="F:CCA tRNA nucleotidyltransferase activity"/>
    <property type="evidence" value="ECO:0007669"/>
    <property type="project" value="UniProtKB-UniRule"/>
</dbReference>
<evidence type="ECO:0000256" key="8">
    <source>
        <dbReference type="ARBA" id="ARBA00022840"/>
    </source>
</evidence>
<evidence type="ECO:0000256" key="5">
    <source>
        <dbReference type="ARBA" id="ARBA00022723"/>
    </source>
</evidence>
<evidence type="ECO:0000256" key="2">
    <source>
        <dbReference type="ARBA" id="ARBA00022679"/>
    </source>
</evidence>
<dbReference type="Pfam" id="PF12627">
    <property type="entry name" value="PolyA_pol_RNAbd"/>
    <property type="match status" value="1"/>
</dbReference>
<keyword evidence="4 11" id="KW-0548">Nucleotidyltransferase</keyword>
<evidence type="ECO:0000313" key="13">
    <source>
        <dbReference type="EMBL" id="AVO48877.1"/>
    </source>
</evidence>
<comment type="function">
    <text evidence="11">Catalyzes the addition and repair of the essential 3'-terminal CCA sequence in tRNAs without using a nucleic acid template. Adds these three nucleotides in the order of C, C, and A to the tRNA nucleotide-73, using CTP and ATP as substrates and producing inorganic pyrophosphate. tRNA 3'-terminal CCA addition is required both for tRNA processing and repair. Also involved in tRNA surveillance by mediating tandem CCA addition to generate a CCACCA at the 3' terminus of unstable tRNAs. While stable tRNAs receive only 3'-terminal CCA, unstable tRNAs are marked with CCACCA and rapidly degraded.</text>
</comment>
<evidence type="ECO:0000256" key="6">
    <source>
        <dbReference type="ARBA" id="ARBA00022741"/>
    </source>
</evidence>
<dbReference type="EC" id="2.7.7.72" evidence="11"/>
<dbReference type="InterPro" id="IPR043519">
    <property type="entry name" value="NT_sf"/>
</dbReference>
<comment type="catalytic activity">
    <reaction evidence="11">
        <text>a tRNA with a 3' CCA end + 2 CTP + ATP = a tRNA with a 3' CCACCA end + 3 diphosphate</text>
        <dbReference type="Rhea" id="RHEA:76235"/>
        <dbReference type="Rhea" id="RHEA-COMP:10468"/>
        <dbReference type="Rhea" id="RHEA-COMP:18655"/>
        <dbReference type="ChEBI" id="CHEBI:30616"/>
        <dbReference type="ChEBI" id="CHEBI:33019"/>
        <dbReference type="ChEBI" id="CHEBI:37563"/>
        <dbReference type="ChEBI" id="CHEBI:83071"/>
        <dbReference type="ChEBI" id="CHEBI:195187"/>
    </reaction>
</comment>
<keyword evidence="6 11" id="KW-0547">Nucleotide-binding</keyword>
<evidence type="ECO:0000256" key="10">
    <source>
        <dbReference type="ARBA" id="ARBA00022884"/>
    </source>
</evidence>
<comment type="domain">
    <text evidence="11">Comprises two domains: an N-terminal domain containing the nucleotidyltransferase activity and a C-terminal HD domain associated with both phosphodiesterase and phosphatase activities.</text>
</comment>
<feature type="binding site" evidence="11">
    <location>
        <position position="14"/>
    </location>
    <ligand>
        <name>CTP</name>
        <dbReference type="ChEBI" id="CHEBI:37563"/>
    </ligand>
</feature>
<keyword evidence="14" id="KW-1185">Reference proteome</keyword>
<dbReference type="SUPFAM" id="SSF81301">
    <property type="entry name" value="Nucleotidyltransferase"/>
    <property type="match status" value="1"/>
</dbReference>
<accession>A0A2R3QB57</accession>
<keyword evidence="11" id="KW-0378">Hydrolase</keyword>
<sequence>MSEPRIYMVGGAVRDALLGLPAGDRDWVVVGSTPEDMAARGYLPVGRDFPVFLHPETREEYALARTERKSGRGYRGFTVLASPEVTLEEDLARRDLTINAIAAPADWTPAEAVFDPYHGVADLRARILRHVTDAFREDPVRILRVARFAARFADFSIAPETMQLMREMVEGGEADHLVPERVWQELSRGLMEATPSRMFEVLRACGALAVLLPEVERLWGVPQRAEYHPEVDTGVHLMMVLDMAARLDAPLAVRFACLTHDLGKGTTPADVLPRHIGHEQRSAKLLKGVCERLRVPGDCRETADVVAREHGNIHRSGDLGAAALLRLLERCDALRKPRRFADVLLACECDARGRGGLQEQPYPQRPRLAAALEQALAVPTAEVAAQAAERGATGPQVGEWIRRAREQALAQWLAAEAGASPSEV</sequence>
<feature type="binding site" evidence="11">
    <location>
        <position position="147"/>
    </location>
    <ligand>
        <name>ATP</name>
        <dbReference type="ChEBI" id="CHEBI:30616"/>
    </ligand>
</feature>
<dbReference type="Gene3D" id="1.10.3090.10">
    <property type="entry name" value="cca-adding enzyme, domain 2"/>
    <property type="match status" value="1"/>
</dbReference>
<organism evidence="13 14">
    <name type="scientific">Melaminivora suipulveris</name>
    <dbReference type="NCBI Taxonomy" id="2109913"/>
    <lineage>
        <taxon>Bacteria</taxon>
        <taxon>Pseudomonadati</taxon>
        <taxon>Pseudomonadota</taxon>
        <taxon>Betaproteobacteria</taxon>
        <taxon>Burkholderiales</taxon>
        <taxon>Comamonadaceae</taxon>
        <taxon>Melaminivora</taxon>
    </lineage>
</organism>
<dbReference type="Gene3D" id="3.30.460.10">
    <property type="entry name" value="Beta Polymerase, domain 2"/>
    <property type="match status" value="1"/>
</dbReference>
<evidence type="ECO:0000256" key="3">
    <source>
        <dbReference type="ARBA" id="ARBA00022694"/>
    </source>
</evidence>
<protein>
    <recommendedName>
        <fullName evidence="11">Multifunctional CCA protein</fullName>
    </recommendedName>
    <domain>
        <recommendedName>
            <fullName evidence="11">CCA-adding enzyme</fullName>
            <ecNumber evidence="11">2.7.7.72</ecNumber>
        </recommendedName>
        <alternativeName>
            <fullName evidence="11">CCA tRNA nucleotidyltransferase</fullName>
        </alternativeName>
        <alternativeName>
            <fullName evidence="11">tRNA CCA-pyrophosphorylase</fullName>
        </alternativeName>
        <alternativeName>
            <fullName evidence="11">tRNA adenylyl-/cytidylyl-transferase</fullName>
        </alternativeName>
        <alternativeName>
            <fullName evidence="11">tRNA nucleotidyltransferase</fullName>
        </alternativeName>
        <alternativeName>
            <fullName evidence="11">tRNA-NT</fullName>
        </alternativeName>
    </domain>
    <domain>
        <recommendedName>
            <fullName evidence="11">2'-nucleotidase</fullName>
            <ecNumber evidence="11">3.1.3.-</ecNumber>
        </recommendedName>
    </domain>
    <domain>
        <recommendedName>
            <fullName evidence="11">2',3'-cyclic phosphodiesterase</fullName>
            <ecNumber evidence="11">3.1.4.-</ecNumber>
        </recommendedName>
    </domain>
    <domain>
        <recommendedName>
            <fullName evidence="11">Phosphatase</fullName>
        </recommendedName>
    </domain>
</protein>
<dbReference type="GO" id="GO:0160016">
    <property type="term" value="F:CCACCA tRNA nucleotidyltransferase activity"/>
    <property type="evidence" value="ECO:0007669"/>
    <property type="project" value="RHEA"/>
</dbReference>
<dbReference type="InterPro" id="IPR050124">
    <property type="entry name" value="tRNA_CCA-adding_enzyme"/>
</dbReference>
<evidence type="ECO:0000256" key="4">
    <source>
        <dbReference type="ARBA" id="ARBA00022695"/>
    </source>
</evidence>
<comment type="catalytic activity">
    <reaction evidence="11">
        <text>a tRNA precursor + 2 CTP + ATP = a tRNA with a 3' CCA end + 3 diphosphate</text>
        <dbReference type="Rhea" id="RHEA:14433"/>
        <dbReference type="Rhea" id="RHEA-COMP:10465"/>
        <dbReference type="Rhea" id="RHEA-COMP:10468"/>
        <dbReference type="ChEBI" id="CHEBI:30616"/>
        <dbReference type="ChEBI" id="CHEBI:33019"/>
        <dbReference type="ChEBI" id="CHEBI:37563"/>
        <dbReference type="ChEBI" id="CHEBI:74896"/>
        <dbReference type="ChEBI" id="CHEBI:83071"/>
        <dbReference type="EC" id="2.7.7.72"/>
    </reaction>
</comment>
<dbReference type="HAMAP" id="MF_01261">
    <property type="entry name" value="CCA_bact_type1"/>
    <property type="match status" value="1"/>
</dbReference>
<dbReference type="KEGG" id="mela:C6568_06105"/>
<evidence type="ECO:0000313" key="14">
    <source>
        <dbReference type="Proteomes" id="UP000237925"/>
    </source>
</evidence>
<dbReference type="SUPFAM" id="SSF81891">
    <property type="entry name" value="Poly A polymerase C-terminal region-like"/>
    <property type="match status" value="1"/>
</dbReference>
<keyword evidence="1 11" id="KW-0533">Nickel</keyword>
<gene>
    <name evidence="11" type="primary">cca</name>
    <name evidence="13" type="ORF">C6568_06105</name>
</gene>
<name>A0A2R3QB57_9BURK</name>
<feature type="binding site" evidence="11">
    <location>
        <position position="147"/>
    </location>
    <ligand>
        <name>CTP</name>
        <dbReference type="ChEBI" id="CHEBI:37563"/>
    </ligand>
</feature>